<dbReference type="PANTHER" id="PTHR48207:SF3">
    <property type="entry name" value="SUCCINATE--HYDROXYMETHYLGLUTARATE COA-TRANSFERASE"/>
    <property type="match status" value="1"/>
</dbReference>
<dbReference type="Gene3D" id="3.40.50.10540">
    <property type="entry name" value="Crotonobetainyl-coa:carnitine coa-transferase, domain 1"/>
    <property type="match status" value="1"/>
</dbReference>
<dbReference type="PANTHER" id="PTHR48207">
    <property type="entry name" value="SUCCINATE--HYDROXYMETHYLGLUTARATE COA-TRANSFERASE"/>
    <property type="match status" value="1"/>
</dbReference>
<evidence type="ECO:0000313" key="3">
    <source>
        <dbReference type="Proteomes" id="UP000247892"/>
    </source>
</evidence>
<comment type="caution">
    <text evidence="2">The sequence shown here is derived from an EMBL/GenBank/DDBJ whole genome shotgun (WGS) entry which is preliminary data.</text>
</comment>
<sequence length="394" mass="42133">MTGSHGAPLAGLRVLEFGQIAAGPFAGSLLADLGADVVKVERAGAGDGMRQWPPLMGEPDAPARYSGNFASVNRNKRSIAVDLKSTEDKTRVLELTRAADVVVENFRAGTLDRLGLGYDAVAEGNPRIVYCSISGYGHTGPYAQRGAFDVTVQAVSGLMSVTGDEHGEPVKCGVPVGDFVAGLYAAYTITAAVHRARRTGRGARIDCSMLGTLLGIAALQTSEYFGTGRDPRRLGSAHPRNAPYRAFRAADKSFVVAAGNDDLWRRFCAVVDLPRLADDPRFRTQELRARNQDELTELLAPPFLERDAAAWLAAFEEAGVPCAPINTFSEILGDPQVEAMGLVKPLDLPNGVTTSTVTFPVPITGHVAPLRPPPLLGEHNDEVAKEWLDEHGEH</sequence>
<dbReference type="RefSeq" id="WP_110336884.1">
    <property type="nucleotide sequence ID" value="NZ_MASU01000005.1"/>
</dbReference>
<dbReference type="GO" id="GO:0008410">
    <property type="term" value="F:CoA-transferase activity"/>
    <property type="evidence" value="ECO:0007669"/>
    <property type="project" value="TreeGrafter"/>
</dbReference>
<dbReference type="InterPro" id="IPR023606">
    <property type="entry name" value="CoA-Trfase_III_dom_1_sf"/>
</dbReference>
<dbReference type="SUPFAM" id="SSF89796">
    <property type="entry name" value="CoA-transferase family III (CaiB/BaiF)"/>
    <property type="match status" value="1"/>
</dbReference>
<protein>
    <submittedName>
        <fullName evidence="2">Carnitine dehydratase</fullName>
    </submittedName>
</protein>
<keyword evidence="3" id="KW-1185">Reference proteome</keyword>
<organism evidence="2 3">
    <name type="scientific">Prauserella flavalba</name>
    <dbReference type="NCBI Taxonomy" id="1477506"/>
    <lineage>
        <taxon>Bacteria</taxon>
        <taxon>Bacillati</taxon>
        <taxon>Actinomycetota</taxon>
        <taxon>Actinomycetes</taxon>
        <taxon>Pseudonocardiales</taxon>
        <taxon>Pseudonocardiaceae</taxon>
        <taxon>Prauserella</taxon>
    </lineage>
</organism>
<accession>A0A318LW67</accession>
<evidence type="ECO:0000313" key="2">
    <source>
        <dbReference type="EMBL" id="PXY36727.1"/>
    </source>
</evidence>
<dbReference type="OrthoDB" id="9797653at2"/>
<proteinExistence type="predicted"/>
<keyword evidence="1" id="KW-0808">Transferase</keyword>
<dbReference type="AlphaFoldDB" id="A0A318LW67"/>
<gene>
    <name evidence="2" type="ORF">BA062_15355</name>
</gene>
<dbReference type="InterPro" id="IPR050483">
    <property type="entry name" value="CoA-transferase_III_domain"/>
</dbReference>
<reference evidence="2 3" key="1">
    <citation type="submission" date="2016-07" db="EMBL/GenBank/DDBJ databases">
        <title>Draft genome sequence of Prauserella sp. YIM 121212, isolated from alkaline soil.</title>
        <authorList>
            <person name="Ruckert C."/>
            <person name="Albersmeier A."/>
            <person name="Jiang C.-L."/>
            <person name="Jiang Y."/>
            <person name="Kalinowski J."/>
            <person name="Schneider O."/>
            <person name="Winkler A."/>
            <person name="Zotchev S.B."/>
        </authorList>
    </citation>
    <scope>NUCLEOTIDE SEQUENCE [LARGE SCALE GENOMIC DNA]</scope>
    <source>
        <strain evidence="2 3">YIM 121212</strain>
    </source>
</reference>
<evidence type="ECO:0000256" key="1">
    <source>
        <dbReference type="ARBA" id="ARBA00022679"/>
    </source>
</evidence>
<dbReference type="InterPro" id="IPR044855">
    <property type="entry name" value="CoA-Trfase_III_dom3_sf"/>
</dbReference>
<dbReference type="Gene3D" id="3.30.1540.10">
    <property type="entry name" value="formyl-coa transferase, domain 3"/>
    <property type="match status" value="1"/>
</dbReference>
<dbReference type="InterPro" id="IPR003673">
    <property type="entry name" value="CoA-Trfase_fam_III"/>
</dbReference>
<dbReference type="Proteomes" id="UP000247892">
    <property type="component" value="Unassembled WGS sequence"/>
</dbReference>
<dbReference type="Pfam" id="PF02515">
    <property type="entry name" value="CoA_transf_3"/>
    <property type="match status" value="1"/>
</dbReference>
<dbReference type="EMBL" id="MASU01000005">
    <property type="protein sequence ID" value="PXY36727.1"/>
    <property type="molecule type" value="Genomic_DNA"/>
</dbReference>
<name>A0A318LW67_9PSEU</name>